<gene>
    <name evidence="2" type="ORF">WCV65_09060</name>
</gene>
<evidence type="ECO:0000259" key="1">
    <source>
        <dbReference type="PROSITE" id="PS51186"/>
    </source>
</evidence>
<proteinExistence type="predicted"/>
<feature type="domain" description="N-acetyltransferase" evidence="1">
    <location>
        <begin position="1"/>
        <end position="136"/>
    </location>
</feature>
<dbReference type="Gene3D" id="3.40.630.30">
    <property type="match status" value="1"/>
</dbReference>
<dbReference type="InterPro" id="IPR016181">
    <property type="entry name" value="Acyl_CoA_acyltransferase"/>
</dbReference>
<sequence length="136" mass="15802">MLQCVKESPEWISEETEPGLLEEYLKKYEMYQGEWRIWELNGEPAAITFSIEWSPSNEKPWLGTILVHPSKRSQGIGERVIRMIAAELKEKGHKVLFAGVPAERLAWIQFLSKAGFEQFKMEKNEGEDYTILIFPL</sequence>
<dbReference type="RefSeq" id="WP_338781729.1">
    <property type="nucleotide sequence ID" value="NZ_CP147407.1"/>
</dbReference>
<dbReference type="EMBL" id="CP147407">
    <property type="protein sequence ID" value="WXB98608.1"/>
    <property type="molecule type" value="Genomic_DNA"/>
</dbReference>
<reference evidence="2 3" key="1">
    <citation type="submission" date="2024-02" db="EMBL/GenBank/DDBJ databases">
        <title>Seven novel Bacillus-like species.</title>
        <authorList>
            <person name="Liu G."/>
        </authorList>
    </citation>
    <scope>NUCLEOTIDE SEQUENCE [LARGE SCALE GENOMIC DNA]</scope>
    <source>
        <strain evidence="2 3">FJAT-52054</strain>
    </source>
</reference>
<evidence type="ECO:0000313" key="3">
    <source>
        <dbReference type="Proteomes" id="UP001377337"/>
    </source>
</evidence>
<evidence type="ECO:0000313" key="2">
    <source>
        <dbReference type="EMBL" id="WXB98608.1"/>
    </source>
</evidence>
<name>A0ABZ2NL98_9BACI</name>
<dbReference type="SUPFAM" id="SSF55729">
    <property type="entry name" value="Acyl-CoA N-acyltransferases (Nat)"/>
    <property type="match status" value="1"/>
</dbReference>
<keyword evidence="3" id="KW-1185">Reference proteome</keyword>
<protein>
    <submittedName>
        <fullName evidence="2">GNAT family N-acetyltransferase</fullName>
    </submittedName>
</protein>
<dbReference type="InterPro" id="IPR000182">
    <property type="entry name" value="GNAT_dom"/>
</dbReference>
<dbReference type="Pfam" id="PF00583">
    <property type="entry name" value="Acetyltransf_1"/>
    <property type="match status" value="1"/>
</dbReference>
<organism evidence="2 3">
    <name type="scientific">Metabacillus sediminis</name>
    <dbReference type="NCBI Taxonomy" id="3117746"/>
    <lineage>
        <taxon>Bacteria</taxon>
        <taxon>Bacillati</taxon>
        <taxon>Bacillota</taxon>
        <taxon>Bacilli</taxon>
        <taxon>Bacillales</taxon>
        <taxon>Bacillaceae</taxon>
        <taxon>Metabacillus</taxon>
    </lineage>
</organism>
<dbReference type="CDD" id="cd04301">
    <property type="entry name" value="NAT_SF"/>
    <property type="match status" value="1"/>
</dbReference>
<dbReference type="Proteomes" id="UP001377337">
    <property type="component" value="Chromosome"/>
</dbReference>
<dbReference type="PROSITE" id="PS51186">
    <property type="entry name" value="GNAT"/>
    <property type="match status" value="1"/>
</dbReference>
<accession>A0ABZ2NL98</accession>